<keyword evidence="2" id="KW-1185">Reference proteome</keyword>
<gene>
    <name evidence="1" type="ORF">GCM10009550_15140</name>
</gene>
<comment type="caution">
    <text evidence="1">The sequence shown here is derived from an EMBL/GenBank/DDBJ whole genome shotgun (WGS) entry which is preliminary data.</text>
</comment>
<organism evidence="1 2">
    <name type="scientific">Actinocorallia libanotica</name>
    <dbReference type="NCBI Taxonomy" id="46162"/>
    <lineage>
        <taxon>Bacteria</taxon>
        <taxon>Bacillati</taxon>
        <taxon>Actinomycetota</taxon>
        <taxon>Actinomycetes</taxon>
        <taxon>Streptosporangiales</taxon>
        <taxon>Thermomonosporaceae</taxon>
        <taxon>Actinocorallia</taxon>
    </lineage>
</organism>
<protein>
    <submittedName>
        <fullName evidence="1">Uncharacterized protein</fullName>
    </submittedName>
</protein>
<dbReference type="Proteomes" id="UP001500665">
    <property type="component" value="Unassembled WGS sequence"/>
</dbReference>
<reference evidence="2" key="1">
    <citation type="journal article" date="2019" name="Int. J. Syst. Evol. Microbiol.">
        <title>The Global Catalogue of Microorganisms (GCM) 10K type strain sequencing project: providing services to taxonomists for standard genome sequencing and annotation.</title>
        <authorList>
            <consortium name="The Broad Institute Genomics Platform"/>
            <consortium name="The Broad Institute Genome Sequencing Center for Infectious Disease"/>
            <person name="Wu L."/>
            <person name="Ma J."/>
        </authorList>
    </citation>
    <scope>NUCLEOTIDE SEQUENCE [LARGE SCALE GENOMIC DNA]</scope>
    <source>
        <strain evidence="2">JCM 10696</strain>
    </source>
</reference>
<sequence>MRLEGCNSRWQGESREGFRQQAIGTSACAAVCAGRPGGTPVPGRPDAALLPSAAWTERC</sequence>
<accession>A0ABP4B5L9</accession>
<name>A0ABP4B5L9_9ACTN</name>
<evidence type="ECO:0000313" key="2">
    <source>
        <dbReference type="Proteomes" id="UP001500665"/>
    </source>
</evidence>
<evidence type="ECO:0000313" key="1">
    <source>
        <dbReference type="EMBL" id="GAA0943260.1"/>
    </source>
</evidence>
<proteinExistence type="predicted"/>
<dbReference type="EMBL" id="BAAAHH010000004">
    <property type="protein sequence ID" value="GAA0943260.1"/>
    <property type="molecule type" value="Genomic_DNA"/>
</dbReference>